<evidence type="ECO:0000259" key="6">
    <source>
        <dbReference type="SMART" id="SM00382"/>
    </source>
</evidence>
<dbReference type="InterPro" id="IPR041569">
    <property type="entry name" value="AAA_lid_3"/>
</dbReference>
<evidence type="ECO:0000256" key="2">
    <source>
        <dbReference type="ARBA" id="ARBA00022737"/>
    </source>
</evidence>
<gene>
    <name evidence="7" type="ORF">SBOR_9494</name>
</gene>
<dbReference type="Pfam" id="PF00004">
    <property type="entry name" value="AAA"/>
    <property type="match status" value="2"/>
</dbReference>
<feature type="domain" description="AAA+ ATPase" evidence="6">
    <location>
        <begin position="224"/>
        <end position="364"/>
    </location>
</feature>
<reference evidence="7 8" key="1">
    <citation type="journal article" date="2014" name="Genome Announc.">
        <title>Draft genome sequence of Sclerotinia borealis, a psychrophilic plant pathogenic fungus.</title>
        <authorList>
            <person name="Mardanov A.V."/>
            <person name="Beletsky A.V."/>
            <person name="Kadnikov V.V."/>
            <person name="Ignatov A.N."/>
            <person name="Ravin N.V."/>
        </authorList>
    </citation>
    <scope>NUCLEOTIDE SEQUENCE [LARGE SCALE GENOMIC DNA]</scope>
    <source>
        <strain evidence="8">F-4157</strain>
    </source>
</reference>
<keyword evidence="2" id="KW-0677">Repeat</keyword>
<dbReference type="PANTHER" id="PTHR23077">
    <property type="entry name" value="AAA-FAMILY ATPASE"/>
    <property type="match status" value="1"/>
</dbReference>
<organism evidence="7 8">
    <name type="scientific">Sclerotinia borealis (strain F-4128)</name>
    <dbReference type="NCBI Taxonomy" id="1432307"/>
    <lineage>
        <taxon>Eukaryota</taxon>
        <taxon>Fungi</taxon>
        <taxon>Dikarya</taxon>
        <taxon>Ascomycota</taxon>
        <taxon>Pezizomycotina</taxon>
        <taxon>Leotiomycetes</taxon>
        <taxon>Helotiales</taxon>
        <taxon>Sclerotiniaceae</taxon>
        <taxon>Sclerotinia</taxon>
    </lineage>
</organism>
<dbReference type="Gene3D" id="1.10.8.60">
    <property type="match status" value="2"/>
</dbReference>
<dbReference type="Gene3D" id="3.40.50.300">
    <property type="entry name" value="P-loop containing nucleotide triphosphate hydrolases"/>
    <property type="match status" value="2"/>
</dbReference>
<keyword evidence="3" id="KW-0547">Nucleotide-binding</keyword>
<evidence type="ECO:0000313" key="7">
    <source>
        <dbReference type="EMBL" id="ESZ90120.1"/>
    </source>
</evidence>
<dbReference type="InterPro" id="IPR027417">
    <property type="entry name" value="P-loop_NTPase"/>
</dbReference>
<sequence length="794" mass="86557">MNSRGGRPSLSQGLDKEIYQIVKKLADEHAQNPKGTKRLTISIVYDSIKNSNSSLKRRSKKLLEDSIERVLLVLKEEQYDSDSVDGDFEGLEEEAAPLPKEHNIMNRNITKLWAKPTPSPTMSPMNGTPSANRATTPMASIQTNINIIGEVESPVKSDRHANGEPKFKRRKAEREIKKDTDRAPPTDISLENLGGVDNVIEELNELVAMPMLYPETYIRTGIQPPRGVLLHGPPGCGKTMIANAFAAEIGVSFIPISAPSLVAGMSGESEKKIRDLFDEAKRMAPCLVFIDEIDVIMGKRESAQREMEKRIVAQMLTSMDDMALEKTGGKPVIIIAATNRPDSLDPALRRAGRFNKEINLGVPNEAAREKILRALTQKLTLTDDFNFHALAKMTPGFVGADLNDVVSVAGTEAMKRMMAVLKQRTATTMELDIPLHSATTMELDTPLHSATSMELDTPILKDATSEALLVLRSLVANAGGSAPDGDFSIKYTDFLAAIPKVQPSAKREGFATIPDTTWAHVGALHEVREQLEMAIVEPIKRPESFARVGITAPTGVLLWGPPGCGKTLLAKAVANESKANFISIKGPELLNKYVGESERAVRQVFERARSSVPCILFFDELDALVPKREDSLSEASSKVVNTLLTELDGLSNRAGIYVVGATNRPDMIDPAMLRPGRLGTSVFVDLPSPDERVEILKALYIKALPLANAQEIEALGPVARDERCNGYSGADLGNLHQAAAVAALKREMIMVAQGQATIEDDLKIGGADWEVALGRIKASVKDAGKYRRLRDRGM</sequence>
<dbReference type="FunFam" id="1.10.8.60:FF:000081">
    <property type="entry name" value="AAA family ATPase/60S ribosome export protein"/>
    <property type="match status" value="1"/>
</dbReference>
<dbReference type="HOGENOM" id="CLU_000688_8_3_1"/>
<dbReference type="FunFam" id="1.10.8.60:FF:000149">
    <property type="entry name" value="AAA family ATPase/60S ribosome export protein Rix7"/>
    <property type="match status" value="1"/>
</dbReference>
<feature type="region of interest" description="Disordered" evidence="5">
    <location>
        <begin position="154"/>
        <end position="189"/>
    </location>
</feature>
<evidence type="ECO:0000256" key="1">
    <source>
        <dbReference type="ARBA" id="ARBA00006914"/>
    </source>
</evidence>
<dbReference type="FunFam" id="3.40.50.300:FF:000365">
    <property type="entry name" value="Ribosome biogenesis ATPase RIX7"/>
    <property type="match status" value="1"/>
</dbReference>
<comment type="caution">
    <text evidence="7">The sequence shown here is derived from an EMBL/GenBank/DDBJ whole genome shotgun (WGS) entry which is preliminary data.</text>
</comment>
<proteinExistence type="inferred from homology"/>
<dbReference type="Pfam" id="PF17862">
    <property type="entry name" value="AAA_lid_3"/>
    <property type="match status" value="2"/>
</dbReference>
<dbReference type="InterPro" id="IPR003593">
    <property type="entry name" value="AAA+_ATPase"/>
</dbReference>
<keyword evidence="4" id="KW-0067">ATP-binding</keyword>
<name>W9C6B1_SCLBF</name>
<dbReference type="InterPro" id="IPR003959">
    <property type="entry name" value="ATPase_AAA_core"/>
</dbReference>
<dbReference type="FunFam" id="3.40.50.300:FF:000018">
    <property type="entry name" value="Cell division control 48"/>
    <property type="match status" value="1"/>
</dbReference>
<comment type="similarity">
    <text evidence="1">Belongs to the AAA ATPase family.</text>
</comment>
<dbReference type="GO" id="GO:1990275">
    <property type="term" value="F:preribosome binding"/>
    <property type="evidence" value="ECO:0007669"/>
    <property type="project" value="TreeGrafter"/>
</dbReference>
<evidence type="ECO:0000313" key="8">
    <source>
        <dbReference type="Proteomes" id="UP000019487"/>
    </source>
</evidence>
<feature type="domain" description="AAA+ ATPase" evidence="6">
    <location>
        <begin position="552"/>
        <end position="688"/>
    </location>
</feature>
<dbReference type="STRING" id="1432307.W9C6B1"/>
<accession>W9C6B1</accession>
<dbReference type="EMBL" id="AYSA01000692">
    <property type="protein sequence ID" value="ESZ90120.1"/>
    <property type="molecule type" value="Genomic_DNA"/>
</dbReference>
<dbReference type="GO" id="GO:0005634">
    <property type="term" value="C:nucleus"/>
    <property type="evidence" value="ECO:0007669"/>
    <property type="project" value="TreeGrafter"/>
</dbReference>
<dbReference type="AlphaFoldDB" id="W9C6B1"/>
<dbReference type="CDD" id="cd19530">
    <property type="entry name" value="RecA-like_NVL_r2-like"/>
    <property type="match status" value="1"/>
</dbReference>
<dbReference type="SMART" id="SM00382">
    <property type="entry name" value="AAA"/>
    <property type="match status" value="2"/>
</dbReference>
<dbReference type="OrthoDB" id="27435at2759"/>
<evidence type="ECO:0000256" key="4">
    <source>
        <dbReference type="ARBA" id="ARBA00022840"/>
    </source>
</evidence>
<dbReference type="Proteomes" id="UP000019487">
    <property type="component" value="Unassembled WGS sequence"/>
</dbReference>
<dbReference type="InterPro" id="IPR003960">
    <property type="entry name" value="ATPase_AAA_CS"/>
</dbReference>
<feature type="compositionally biased region" description="Basic and acidic residues" evidence="5">
    <location>
        <begin position="154"/>
        <end position="184"/>
    </location>
</feature>
<dbReference type="GO" id="GO:0016887">
    <property type="term" value="F:ATP hydrolysis activity"/>
    <property type="evidence" value="ECO:0007669"/>
    <property type="project" value="InterPro"/>
</dbReference>
<dbReference type="GO" id="GO:0005524">
    <property type="term" value="F:ATP binding"/>
    <property type="evidence" value="ECO:0007669"/>
    <property type="project" value="UniProtKB-KW"/>
</dbReference>
<dbReference type="PROSITE" id="PS00674">
    <property type="entry name" value="AAA"/>
    <property type="match status" value="1"/>
</dbReference>
<evidence type="ECO:0000256" key="3">
    <source>
        <dbReference type="ARBA" id="ARBA00022741"/>
    </source>
</evidence>
<keyword evidence="8" id="KW-1185">Reference proteome</keyword>
<protein>
    <submittedName>
        <fullName evidence="7">Putative Uncharacterized AAA domain-containing protein C16E9.10c</fullName>
    </submittedName>
</protein>
<dbReference type="PANTHER" id="PTHR23077:SF171">
    <property type="entry name" value="NUCLEAR VALOSIN-CONTAINING PROTEIN-LIKE"/>
    <property type="match status" value="1"/>
</dbReference>
<dbReference type="GO" id="GO:0042254">
    <property type="term" value="P:ribosome biogenesis"/>
    <property type="evidence" value="ECO:0007669"/>
    <property type="project" value="TreeGrafter"/>
</dbReference>
<evidence type="ECO:0000256" key="5">
    <source>
        <dbReference type="SAM" id="MobiDB-lite"/>
    </source>
</evidence>
<dbReference type="InterPro" id="IPR050168">
    <property type="entry name" value="AAA_ATPase_domain"/>
</dbReference>
<dbReference type="SUPFAM" id="SSF52540">
    <property type="entry name" value="P-loop containing nucleoside triphosphate hydrolases"/>
    <property type="match status" value="2"/>
</dbReference>
<dbReference type="GO" id="GO:0003723">
    <property type="term" value="F:RNA binding"/>
    <property type="evidence" value="ECO:0007669"/>
    <property type="project" value="TreeGrafter"/>
</dbReference>